<name>A0A4Q8BJU8_9ACTN</name>
<keyword evidence="3" id="KW-1185">Reference proteome</keyword>
<proteinExistence type="predicted"/>
<evidence type="ECO:0000256" key="1">
    <source>
        <dbReference type="SAM" id="SignalP"/>
    </source>
</evidence>
<evidence type="ECO:0000313" key="3">
    <source>
        <dbReference type="Proteomes" id="UP000294114"/>
    </source>
</evidence>
<evidence type="ECO:0000313" key="2">
    <source>
        <dbReference type="EMBL" id="RZU77649.1"/>
    </source>
</evidence>
<sequence>MRRPLAATMVAAVLLTGAGCADGNDSDPFGVGFASFDRLQQRLDELCPR</sequence>
<protein>
    <submittedName>
        <fullName evidence="2">Uncharacterized protein</fullName>
    </submittedName>
</protein>
<dbReference type="RefSeq" id="WP_165440123.1">
    <property type="nucleotide sequence ID" value="NZ_SHLD01000001.1"/>
</dbReference>
<dbReference type="Proteomes" id="UP000294114">
    <property type="component" value="Unassembled WGS sequence"/>
</dbReference>
<feature type="signal peptide" evidence="1">
    <location>
        <begin position="1"/>
        <end position="21"/>
    </location>
</feature>
<feature type="chain" id="PRO_5038611879" evidence="1">
    <location>
        <begin position="22"/>
        <end position="49"/>
    </location>
</feature>
<comment type="caution">
    <text evidence="2">The sequence shown here is derived from an EMBL/GenBank/DDBJ whole genome shotgun (WGS) entry which is preliminary data.</text>
</comment>
<keyword evidence="1" id="KW-0732">Signal</keyword>
<dbReference type="EMBL" id="SHLD01000001">
    <property type="protein sequence ID" value="RZU77649.1"/>
    <property type="molecule type" value="Genomic_DNA"/>
</dbReference>
<gene>
    <name evidence="2" type="ORF">EV384_6381</name>
</gene>
<dbReference type="AlphaFoldDB" id="A0A4Q8BJU8"/>
<organism evidence="2 3">
    <name type="scientific">Micromonospora kangleipakensis</name>
    <dbReference type="NCBI Taxonomy" id="1077942"/>
    <lineage>
        <taxon>Bacteria</taxon>
        <taxon>Bacillati</taxon>
        <taxon>Actinomycetota</taxon>
        <taxon>Actinomycetes</taxon>
        <taxon>Micromonosporales</taxon>
        <taxon>Micromonosporaceae</taxon>
        <taxon>Micromonospora</taxon>
    </lineage>
</organism>
<accession>A0A4Q8BJU8</accession>
<dbReference type="PROSITE" id="PS51257">
    <property type="entry name" value="PROKAR_LIPOPROTEIN"/>
    <property type="match status" value="1"/>
</dbReference>
<reference evidence="2 3" key="1">
    <citation type="submission" date="2019-02" db="EMBL/GenBank/DDBJ databases">
        <title>Sequencing the genomes of 1000 actinobacteria strains.</title>
        <authorList>
            <person name="Klenk H.-P."/>
        </authorList>
    </citation>
    <scope>NUCLEOTIDE SEQUENCE [LARGE SCALE GENOMIC DNA]</scope>
    <source>
        <strain evidence="2 3">DSM 45612</strain>
    </source>
</reference>